<protein>
    <submittedName>
        <fullName evidence="2">Uncharacterized protein</fullName>
    </submittedName>
</protein>
<evidence type="ECO:0000313" key="2">
    <source>
        <dbReference type="EMBL" id="EFQ26549.1"/>
    </source>
</evidence>
<feature type="region of interest" description="Disordered" evidence="1">
    <location>
        <begin position="1"/>
        <end position="91"/>
    </location>
</feature>
<accession>E3Q5Q8</accession>
<keyword evidence="3" id="KW-1185">Reference proteome</keyword>
<gene>
    <name evidence="2" type="ORF">GLRG_01693</name>
</gene>
<feature type="compositionally biased region" description="Low complexity" evidence="1">
    <location>
        <begin position="44"/>
        <end position="54"/>
    </location>
</feature>
<dbReference type="RefSeq" id="XP_008090569.1">
    <property type="nucleotide sequence ID" value="XM_008092378.1"/>
</dbReference>
<organism evidence="3">
    <name type="scientific">Colletotrichum graminicola (strain M1.001 / M2 / FGSC 10212)</name>
    <name type="common">Maize anthracnose fungus</name>
    <name type="synonym">Glomerella graminicola</name>
    <dbReference type="NCBI Taxonomy" id="645133"/>
    <lineage>
        <taxon>Eukaryota</taxon>
        <taxon>Fungi</taxon>
        <taxon>Dikarya</taxon>
        <taxon>Ascomycota</taxon>
        <taxon>Pezizomycotina</taxon>
        <taxon>Sordariomycetes</taxon>
        <taxon>Hypocreomycetidae</taxon>
        <taxon>Glomerellales</taxon>
        <taxon>Glomerellaceae</taxon>
        <taxon>Colletotrichum</taxon>
        <taxon>Colletotrichum graminicola species complex</taxon>
    </lineage>
</organism>
<sequence length="136" mass="14746">MRVLLKNRSQKTSRTRNRSSPTPPACSMQGGAESRGQGRKPALQQQQQQQQQQQRASASSGVRRHDSGKRRARDANRIMEGPWAGTGRDPWDGHLAPLALAEGLGRAAANDGCRPSLHLLHMVVGDAGRRASGHVN</sequence>
<evidence type="ECO:0000313" key="3">
    <source>
        <dbReference type="Proteomes" id="UP000008782"/>
    </source>
</evidence>
<evidence type="ECO:0000256" key="1">
    <source>
        <dbReference type="SAM" id="MobiDB-lite"/>
    </source>
</evidence>
<dbReference type="VEuPathDB" id="FungiDB:GLRG_01693"/>
<name>E3Q5Q8_COLGM</name>
<proteinExistence type="predicted"/>
<dbReference type="AlphaFoldDB" id="E3Q5Q8"/>
<dbReference type="Proteomes" id="UP000008782">
    <property type="component" value="Unassembled WGS sequence"/>
</dbReference>
<reference evidence="3" key="1">
    <citation type="journal article" date="2012" name="Nat. Genet.">
        <title>Lifestyle transitions in plant pathogenic Colletotrichum fungi deciphered by genome and transcriptome analyses.</title>
        <authorList>
            <person name="O'Connell R.J."/>
            <person name="Thon M.R."/>
            <person name="Hacquard S."/>
            <person name="Amyotte S.G."/>
            <person name="Kleemann J."/>
            <person name="Torres M.F."/>
            <person name="Damm U."/>
            <person name="Buiate E.A."/>
            <person name="Epstein L."/>
            <person name="Alkan N."/>
            <person name="Altmueller J."/>
            <person name="Alvarado-Balderrama L."/>
            <person name="Bauser C.A."/>
            <person name="Becker C."/>
            <person name="Birren B.W."/>
            <person name="Chen Z."/>
            <person name="Choi J."/>
            <person name="Crouch J.A."/>
            <person name="Duvick J.P."/>
            <person name="Farman M.A."/>
            <person name="Gan P."/>
            <person name="Heiman D."/>
            <person name="Henrissat B."/>
            <person name="Howard R.J."/>
            <person name="Kabbage M."/>
            <person name="Koch C."/>
            <person name="Kracher B."/>
            <person name="Kubo Y."/>
            <person name="Law A.D."/>
            <person name="Lebrun M.-H."/>
            <person name="Lee Y.-H."/>
            <person name="Miyara I."/>
            <person name="Moore N."/>
            <person name="Neumann U."/>
            <person name="Nordstroem K."/>
            <person name="Panaccione D.G."/>
            <person name="Panstruga R."/>
            <person name="Place M."/>
            <person name="Proctor R.H."/>
            <person name="Prusky D."/>
            <person name="Rech G."/>
            <person name="Reinhardt R."/>
            <person name="Rollins J.A."/>
            <person name="Rounsley S."/>
            <person name="Schardl C.L."/>
            <person name="Schwartz D.C."/>
            <person name="Shenoy N."/>
            <person name="Shirasu K."/>
            <person name="Sikhakolli U.R."/>
            <person name="Stueber K."/>
            <person name="Sukno S.A."/>
            <person name="Sweigard J.A."/>
            <person name="Takano Y."/>
            <person name="Takahara H."/>
            <person name="Trail F."/>
            <person name="van der Does H.C."/>
            <person name="Voll L.M."/>
            <person name="Will I."/>
            <person name="Young S."/>
            <person name="Zeng Q."/>
            <person name="Zhang J."/>
            <person name="Zhou S."/>
            <person name="Dickman M.B."/>
            <person name="Schulze-Lefert P."/>
            <person name="Ver Loren van Themaat E."/>
            <person name="Ma L.-J."/>
            <person name="Vaillancourt L.J."/>
        </authorList>
    </citation>
    <scope>NUCLEOTIDE SEQUENCE [LARGE SCALE GENOMIC DNA]</scope>
    <source>
        <strain evidence="3">M1.001 / M2 / FGSC 10212</strain>
    </source>
</reference>
<dbReference type="EMBL" id="GG697334">
    <property type="protein sequence ID" value="EFQ26549.1"/>
    <property type="molecule type" value="Genomic_DNA"/>
</dbReference>
<dbReference type="HOGENOM" id="CLU_1875274_0_0_1"/>
<dbReference type="GeneID" id="24407058"/>
<feature type="compositionally biased region" description="Basic residues" evidence="1">
    <location>
        <begin position="8"/>
        <end position="17"/>
    </location>
</feature>